<evidence type="ECO:0000313" key="2">
    <source>
        <dbReference type="Proteomes" id="UP000095008"/>
    </source>
</evidence>
<evidence type="ECO:0000313" key="1">
    <source>
        <dbReference type="EMBL" id="OCX73972.1"/>
    </source>
</evidence>
<dbReference type="EMBL" id="LWRY01000055">
    <property type="protein sequence ID" value="OCX73972.1"/>
    <property type="molecule type" value="Genomic_DNA"/>
</dbReference>
<proteinExistence type="predicted"/>
<gene>
    <name evidence="1" type="ORF">A6M23_07265</name>
</gene>
<reference evidence="1" key="1">
    <citation type="journal article" date="2016" name="Int. J. Mol. Sci.">
        <title>Comparative genomics of the extreme acidophile Acidithiobacillus thiooxidans reveals intraspecific divergence and niche adaptation.</title>
        <authorList>
            <person name="Zhang X."/>
            <person name="Feng X."/>
            <person name="Tao J."/>
            <person name="Ma L."/>
            <person name="Xiao Y."/>
            <person name="Liang Y."/>
            <person name="Liu X."/>
            <person name="Yin H."/>
        </authorList>
    </citation>
    <scope>NUCLEOTIDE SEQUENCE [LARGE SCALE GENOMIC DNA]</scope>
    <source>
        <strain evidence="1">DXS-W</strain>
    </source>
</reference>
<organism evidence="1 2">
    <name type="scientific">Acidithiobacillus thiooxidans</name>
    <name type="common">Thiobacillus thiooxidans</name>
    <dbReference type="NCBI Taxonomy" id="930"/>
    <lineage>
        <taxon>Bacteria</taxon>
        <taxon>Pseudomonadati</taxon>
        <taxon>Pseudomonadota</taxon>
        <taxon>Acidithiobacillia</taxon>
        <taxon>Acidithiobacillales</taxon>
        <taxon>Acidithiobacillaceae</taxon>
        <taxon>Acidithiobacillus</taxon>
    </lineage>
</organism>
<protein>
    <submittedName>
        <fullName evidence="1">Uncharacterized protein</fullName>
    </submittedName>
</protein>
<name>A0A1C2ID90_ACITH</name>
<accession>A0A1C2ID90</accession>
<sequence length="62" mass="6781">MRRSTADIVWSGLQGKVGLEASGSSKSINEIAQEHRVHPAQVGLQKKEDDFPLISAHTRKIA</sequence>
<dbReference type="AlphaFoldDB" id="A0A1C2ID90"/>
<dbReference type="Proteomes" id="UP000095008">
    <property type="component" value="Unassembled WGS sequence"/>
</dbReference>
<comment type="caution">
    <text evidence="1">The sequence shown here is derived from an EMBL/GenBank/DDBJ whole genome shotgun (WGS) entry which is preliminary data.</text>
</comment>
<keyword evidence="2" id="KW-1185">Reference proteome</keyword>